<evidence type="ECO:0000313" key="1">
    <source>
        <dbReference type="EMBL" id="GAI26954.1"/>
    </source>
</evidence>
<gene>
    <name evidence="1" type="ORF">S06H3_26177</name>
</gene>
<proteinExistence type="predicted"/>
<reference evidence="1" key="1">
    <citation type="journal article" date="2014" name="Front. Microbiol.">
        <title>High frequency of phylogenetically diverse reductive dehalogenase-homologous genes in deep subseafloor sedimentary metagenomes.</title>
        <authorList>
            <person name="Kawai M."/>
            <person name="Futagami T."/>
            <person name="Toyoda A."/>
            <person name="Takaki Y."/>
            <person name="Nishi S."/>
            <person name="Hori S."/>
            <person name="Arai W."/>
            <person name="Tsubouchi T."/>
            <person name="Morono Y."/>
            <person name="Uchiyama I."/>
            <person name="Ito T."/>
            <person name="Fujiyama A."/>
            <person name="Inagaki F."/>
            <person name="Takami H."/>
        </authorList>
    </citation>
    <scope>NUCLEOTIDE SEQUENCE</scope>
    <source>
        <strain evidence="1">Expedition CK06-06</strain>
    </source>
</reference>
<comment type="caution">
    <text evidence="1">The sequence shown here is derived from an EMBL/GenBank/DDBJ whole genome shotgun (WGS) entry which is preliminary data.</text>
</comment>
<accession>X1P7S8</accession>
<protein>
    <submittedName>
        <fullName evidence="1">Uncharacterized protein</fullName>
    </submittedName>
</protein>
<organism evidence="1">
    <name type="scientific">marine sediment metagenome</name>
    <dbReference type="NCBI Taxonomy" id="412755"/>
    <lineage>
        <taxon>unclassified sequences</taxon>
        <taxon>metagenomes</taxon>
        <taxon>ecological metagenomes</taxon>
    </lineage>
</organism>
<dbReference type="EMBL" id="BARV01015105">
    <property type="protein sequence ID" value="GAI26954.1"/>
    <property type="molecule type" value="Genomic_DNA"/>
</dbReference>
<sequence length="31" mass="3744">MKNTIIRCWFYGMATRPVKYKTPICLIRLLL</sequence>
<name>X1P7S8_9ZZZZ</name>
<feature type="non-terminal residue" evidence="1">
    <location>
        <position position="31"/>
    </location>
</feature>
<dbReference type="AlphaFoldDB" id="X1P7S8"/>